<evidence type="ECO:0000313" key="3">
    <source>
        <dbReference type="Proteomes" id="UP001057375"/>
    </source>
</evidence>
<feature type="non-terminal residue" evidence="2">
    <location>
        <position position="1"/>
    </location>
</feature>
<dbReference type="InterPro" id="IPR043166">
    <property type="entry name" value="LarA-like_C"/>
</dbReference>
<evidence type="ECO:0000313" key="2">
    <source>
        <dbReference type="EMBL" id="GKT37654.1"/>
    </source>
</evidence>
<dbReference type="InterPro" id="IPR048520">
    <property type="entry name" value="LarA_C"/>
</dbReference>
<evidence type="ECO:0000259" key="1">
    <source>
        <dbReference type="Pfam" id="PF21113"/>
    </source>
</evidence>
<comment type="caution">
    <text evidence="2">The sequence shown here is derived from an EMBL/GenBank/DDBJ whole genome shotgun (WGS) entry which is preliminary data.</text>
</comment>
<name>A0ABQ5KYY8_9EUKA</name>
<dbReference type="Pfam" id="PF21113">
    <property type="entry name" value="LarA_C"/>
    <property type="match status" value="1"/>
</dbReference>
<accession>A0ABQ5KYY8</accession>
<proteinExistence type="predicted"/>
<sequence>DKTPGERVEAIRRKFILGGHKAAAIGQVQEMYQVILLSDMPKDIVLASGFEYAQSPEKALEMALDKQGDDAQVIVMPSAGSTLPLIQGKNK</sequence>
<dbReference type="Proteomes" id="UP001057375">
    <property type="component" value="Unassembled WGS sequence"/>
</dbReference>
<gene>
    <name evidence="2" type="ORF">ADUPG1_003592</name>
</gene>
<reference evidence="2" key="1">
    <citation type="submission" date="2022-03" db="EMBL/GenBank/DDBJ databases">
        <title>Draft genome sequence of Aduncisulcus paluster, a free-living microaerophilic Fornicata.</title>
        <authorList>
            <person name="Yuyama I."/>
            <person name="Kume K."/>
            <person name="Tamura T."/>
            <person name="Inagaki Y."/>
            <person name="Hashimoto T."/>
        </authorList>
    </citation>
    <scope>NUCLEOTIDE SEQUENCE</scope>
    <source>
        <strain evidence="2">NY0171</strain>
    </source>
</reference>
<dbReference type="Gene3D" id="3.90.226.30">
    <property type="match status" value="1"/>
</dbReference>
<organism evidence="2 3">
    <name type="scientific">Aduncisulcus paluster</name>
    <dbReference type="NCBI Taxonomy" id="2918883"/>
    <lineage>
        <taxon>Eukaryota</taxon>
        <taxon>Metamonada</taxon>
        <taxon>Carpediemonas-like organisms</taxon>
        <taxon>Aduncisulcus</taxon>
    </lineage>
</organism>
<feature type="domain" description="Lactate racemase C-terminal" evidence="1">
    <location>
        <begin position="27"/>
        <end position="78"/>
    </location>
</feature>
<dbReference type="EMBL" id="BQXS01004957">
    <property type="protein sequence ID" value="GKT37654.1"/>
    <property type="molecule type" value="Genomic_DNA"/>
</dbReference>
<protein>
    <submittedName>
        <fullName evidence="2">Nickel-dependent lactate racemase</fullName>
    </submittedName>
</protein>
<keyword evidence="3" id="KW-1185">Reference proteome</keyword>